<organism evidence="1 2">
    <name type="scientific">Cichorium intybus</name>
    <name type="common">Chicory</name>
    <dbReference type="NCBI Taxonomy" id="13427"/>
    <lineage>
        <taxon>Eukaryota</taxon>
        <taxon>Viridiplantae</taxon>
        <taxon>Streptophyta</taxon>
        <taxon>Embryophyta</taxon>
        <taxon>Tracheophyta</taxon>
        <taxon>Spermatophyta</taxon>
        <taxon>Magnoliopsida</taxon>
        <taxon>eudicotyledons</taxon>
        <taxon>Gunneridae</taxon>
        <taxon>Pentapetalae</taxon>
        <taxon>asterids</taxon>
        <taxon>campanulids</taxon>
        <taxon>Asterales</taxon>
        <taxon>Asteraceae</taxon>
        <taxon>Cichorioideae</taxon>
        <taxon>Cichorieae</taxon>
        <taxon>Cichoriinae</taxon>
        <taxon>Cichorium</taxon>
    </lineage>
</organism>
<name>A0ACB9CVS8_CICIN</name>
<reference evidence="2" key="1">
    <citation type="journal article" date="2022" name="Mol. Ecol. Resour.">
        <title>The genomes of chicory, endive, great burdock and yacon provide insights into Asteraceae palaeo-polyploidization history and plant inulin production.</title>
        <authorList>
            <person name="Fan W."/>
            <person name="Wang S."/>
            <person name="Wang H."/>
            <person name="Wang A."/>
            <person name="Jiang F."/>
            <person name="Liu H."/>
            <person name="Zhao H."/>
            <person name="Xu D."/>
            <person name="Zhang Y."/>
        </authorList>
    </citation>
    <scope>NUCLEOTIDE SEQUENCE [LARGE SCALE GENOMIC DNA]</scope>
    <source>
        <strain evidence="2">cv. Punajuju</strain>
    </source>
</reference>
<evidence type="ECO:0000313" key="2">
    <source>
        <dbReference type="Proteomes" id="UP001055811"/>
    </source>
</evidence>
<reference evidence="1 2" key="2">
    <citation type="journal article" date="2022" name="Mol. Ecol. Resour.">
        <title>The genomes of chicory, endive, great burdock and yacon provide insights into Asteraceae paleo-polyploidization history and plant inulin production.</title>
        <authorList>
            <person name="Fan W."/>
            <person name="Wang S."/>
            <person name="Wang H."/>
            <person name="Wang A."/>
            <person name="Jiang F."/>
            <person name="Liu H."/>
            <person name="Zhao H."/>
            <person name="Xu D."/>
            <person name="Zhang Y."/>
        </authorList>
    </citation>
    <scope>NUCLEOTIDE SEQUENCE [LARGE SCALE GENOMIC DNA]</scope>
    <source>
        <strain evidence="2">cv. Punajuju</strain>
        <tissue evidence="1">Leaves</tissue>
    </source>
</reference>
<dbReference type="EMBL" id="CM042013">
    <property type="protein sequence ID" value="KAI3738283.1"/>
    <property type="molecule type" value="Genomic_DNA"/>
</dbReference>
<comment type="caution">
    <text evidence="1">The sequence shown here is derived from an EMBL/GenBank/DDBJ whole genome shotgun (WGS) entry which is preliminary data.</text>
</comment>
<gene>
    <name evidence="1" type="ORF">L2E82_28306</name>
</gene>
<protein>
    <submittedName>
        <fullName evidence="1">Uncharacterized protein</fullName>
    </submittedName>
</protein>
<sequence>MLSLSASSPSSTSVQVKQPWVADEIVRLRSEECGLWGDCVAIANSDRFVGRLIVRLRSDPTTRLFPPSSTTLYHRNRQEPHQTLAFLRRHLKENPKVNHLFFVLMEGGQNLSCTEQYRDEGRIGFIGLFGNHVFLQESIPGGEKYTHIKKKLRELKLHTVFEEAKCPNLGECWSGGETGTPTATIMILGDTSTGGCRFCNVKTSRTPPPPDPNEPSNVAEAVASWGLEYVVVTSQSHGKGKQKPGCNSAIGEPIATGPWYNASIVVTHKRHSVSCTFLVTGPEGNGFFQLRAIRNEGYPEPTELPPAAGVSPLPGLQAAQPPPTTQPVGVASYVITYRGAKIQLLDLPDVIEDPSPTASFTHRSIFILSDSKFSTTTATPSRSKDRAINCSVFWFAVAATSLDNLFFTSFSKIFSQINGLCESSFSATSCRGGSELLTGRLFTIASVLSYISTTRCDSKSRTRMFIFYNSRISHSSLLSDSSCVHRFPSPFSLAIS</sequence>
<accession>A0ACB9CVS8</accession>
<keyword evidence="2" id="KW-1185">Reference proteome</keyword>
<proteinExistence type="predicted"/>
<dbReference type="Proteomes" id="UP001055811">
    <property type="component" value="Linkage Group LG05"/>
</dbReference>
<evidence type="ECO:0000313" key="1">
    <source>
        <dbReference type="EMBL" id="KAI3738283.1"/>
    </source>
</evidence>